<proteinExistence type="predicted"/>
<dbReference type="PIRSF" id="PIRSF031551">
    <property type="entry name" value="DUF1706"/>
    <property type="match status" value="1"/>
</dbReference>
<dbReference type="RefSeq" id="WP_076118369.1">
    <property type="nucleotide sequence ID" value="NZ_MPTC01000005.1"/>
</dbReference>
<dbReference type="Pfam" id="PF08020">
    <property type="entry name" value="DUF1706"/>
    <property type="match status" value="1"/>
</dbReference>
<dbReference type="InterPro" id="IPR034660">
    <property type="entry name" value="DinB/YfiT-like"/>
</dbReference>
<dbReference type="Proteomes" id="UP000187439">
    <property type="component" value="Unassembled WGS sequence"/>
</dbReference>
<dbReference type="EMBL" id="MPTC01000005">
    <property type="protein sequence ID" value="OMD42111.1"/>
    <property type="molecule type" value="Genomic_DNA"/>
</dbReference>
<dbReference type="Gene3D" id="1.20.120.450">
    <property type="entry name" value="dinb family like domain"/>
    <property type="match status" value="1"/>
</dbReference>
<evidence type="ECO:0008006" key="3">
    <source>
        <dbReference type="Google" id="ProtNLM"/>
    </source>
</evidence>
<dbReference type="AlphaFoldDB" id="A0A1R0Y4E5"/>
<accession>A0A1R0Y4E5</accession>
<comment type="caution">
    <text evidence="1">The sequence shown here is derived from an EMBL/GenBank/DDBJ whole genome shotgun (WGS) entry which is preliminary data.</text>
</comment>
<evidence type="ECO:0000313" key="2">
    <source>
        <dbReference type="Proteomes" id="UP000187439"/>
    </source>
</evidence>
<evidence type="ECO:0000313" key="1">
    <source>
        <dbReference type="EMBL" id="OMD42111.1"/>
    </source>
</evidence>
<dbReference type="OrthoDB" id="9786621at2"/>
<dbReference type="PANTHER" id="PTHR40658:SF3">
    <property type="entry name" value="CLBS_DFSB FAMILY FOUR-HELIX BUNDLE PROTEIN"/>
    <property type="match status" value="1"/>
</dbReference>
<dbReference type="PANTHER" id="PTHR40658">
    <property type="match status" value="1"/>
</dbReference>
<name>A0A1R0Y4E5_9BACL</name>
<dbReference type="InterPro" id="IPR012550">
    <property type="entry name" value="DUF1706"/>
</dbReference>
<reference evidence="1 2" key="1">
    <citation type="submission" date="2016-10" db="EMBL/GenBank/DDBJ databases">
        <title>Paenibacillus species isolates.</title>
        <authorList>
            <person name="Beno S.M."/>
        </authorList>
    </citation>
    <scope>NUCLEOTIDE SEQUENCE [LARGE SCALE GENOMIC DNA]</scope>
    <source>
        <strain evidence="1 2">FSL H7-0710</strain>
    </source>
</reference>
<sequence length="176" mass="20855">MSTLNYPTKEVLKNAIHTAYLSLDKEFDGIENTQKDIRMEEVDRTPAEIIAYQLGWLNLVMKWDRDEKAGRAVITPSPDYKWNQLGGLYQSFYHSYATCTLDELRSLFKETEHQWQKWIDSLSDEELFTQGVRKWTGKNPRWPMVKWIHINSVAPFKTFRSKIRKWKKHNGISSIK</sequence>
<protein>
    <recommendedName>
        <fullName evidence="3">Cytoplasmic protein</fullName>
    </recommendedName>
</protein>
<gene>
    <name evidence="1" type="ORF">BSK52_08375</name>
</gene>
<organism evidence="1 2">
    <name type="scientific">Paenibacillus odorifer</name>
    <dbReference type="NCBI Taxonomy" id="189426"/>
    <lineage>
        <taxon>Bacteria</taxon>
        <taxon>Bacillati</taxon>
        <taxon>Bacillota</taxon>
        <taxon>Bacilli</taxon>
        <taxon>Bacillales</taxon>
        <taxon>Paenibacillaceae</taxon>
        <taxon>Paenibacillus</taxon>
    </lineage>
</organism>